<reference evidence="2" key="1">
    <citation type="journal article" date="2023" name="Science">
        <title>Genome structures resolve the early diversification of teleost fishes.</title>
        <authorList>
            <person name="Parey E."/>
            <person name="Louis A."/>
            <person name="Montfort J."/>
            <person name="Bouchez O."/>
            <person name="Roques C."/>
            <person name="Iampietro C."/>
            <person name="Lluch J."/>
            <person name="Castinel A."/>
            <person name="Donnadieu C."/>
            <person name="Desvignes T."/>
            <person name="Floi Bucao C."/>
            <person name="Jouanno E."/>
            <person name="Wen M."/>
            <person name="Mejri S."/>
            <person name="Dirks R."/>
            <person name="Jansen H."/>
            <person name="Henkel C."/>
            <person name="Chen W.J."/>
            <person name="Zahm M."/>
            <person name="Cabau C."/>
            <person name="Klopp C."/>
            <person name="Thompson A.W."/>
            <person name="Robinson-Rechavi M."/>
            <person name="Braasch I."/>
            <person name="Lecointre G."/>
            <person name="Bobe J."/>
            <person name="Postlethwait J.H."/>
            <person name="Berthelot C."/>
            <person name="Roest Crollius H."/>
            <person name="Guiguen Y."/>
        </authorList>
    </citation>
    <scope>NUCLEOTIDE SEQUENCE</scope>
    <source>
        <strain evidence="2">NC1722</strain>
    </source>
</reference>
<name>A0AAD7RNZ6_9TELE</name>
<dbReference type="PANTHER" id="PTHR16260">
    <property type="entry name" value="SIMILAR TO 1700123O20RIK PROTEIN"/>
    <property type="match status" value="1"/>
</dbReference>
<dbReference type="Pfam" id="PF14969">
    <property type="entry name" value="DUF4508"/>
    <property type="match status" value="1"/>
</dbReference>
<gene>
    <name evidence="2" type="ORF">AAFF_G00151670</name>
</gene>
<evidence type="ECO:0000256" key="1">
    <source>
        <dbReference type="SAM" id="MobiDB-lite"/>
    </source>
</evidence>
<dbReference type="InterPro" id="IPR028019">
    <property type="entry name" value="DUF4508"/>
</dbReference>
<proteinExistence type="predicted"/>
<dbReference type="AlphaFoldDB" id="A0AAD7RNZ6"/>
<dbReference type="Proteomes" id="UP001221898">
    <property type="component" value="Unassembled WGS sequence"/>
</dbReference>
<organism evidence="2 3">
    <name type="scientific">Aldrovandia affinis</name>
    <dbReference type="NCBI Taxonomy" id="143900"/>
    <lineage>
        <taxon>Eukaryota</taxon>
        <taxon>Metazoa</taxon>
        <taxon>Chordata</taxon>
        <taxon>Craniata</taxon>
        <taxon>Vertebrata</taxon>
        <taxon>Euteleostomi</taxon>
        <taxon>Actinopterygii</taxon>
        <taxon>Neopterygii</taxon>
        <taxon>Teleostei</taxon>
        <taxon>Notacanthiformes</taxon>
        <taxon>Halosauridae</taxon>
        <taxon>Aldrovandia</taxon>
    </lineage>
</organism>
<protein>
    <submittedName>
        <fullName evidence="2">Uncharacterized protein</fullName>
    </submittedName>
</protein>
<sequence>MSWFSHTLQGSGQRPPSPQRVPSAVEDLSYACLAQPRCELSPTAAPSWLCIASQAAPTSLVDFPSVPQATAPPSLGDLSCSSVGMGMGMVVGPAPLSYVTLQEQRCVLSWFQGWAVPQRERFLQDLLAKAVPGKVCTLLEQLNTLQVQDRPPNIFECQLRLWSQWFESWSEEERNSFLHALEERDPIFITHFYRGVAGTAGRD</sequence>
<evidence type="ECO:0000313" key="2">
    <source>
        <dbReference type="EMBL" id="KAJ8387617.1"/>
    </source>
</evidence>
<comment type="caution">
    <text evidence="2">The sequence shown here is derived from an EMBL/GenBank/DDBJ whole genome shotgun (WGS) entry which is preliminary data.</text>
</comment>
<evidence type="ECO:0000313" key="3">
    <source>
        <dbReference type="Proteomes" id="UP001221898"/>
    </source>
</evidence>
<feature type="region of interest" description="Disordered" evidence="1">
    <location>
        <begin position="1"/>
        <end position="22"/>
    </location>
</feature>
<feature type="compositionally biased region" description="Polar residues" evidence="1">
    <location>
        <begin position="1"/>
        <end position="14"/>
    </location>
</feature>
<accession>A0AAD7RNZ6</accession>
<keyword evidence="3" id="KW-1185">Reference proteome</keyword>
<dbReference type="EMBL" id="JAINUG010000208">
    <property type="protein sequence ID" value="KAJ8387617.1"/>
    <property type="molecule type" value="Genomic_DNA"/>
</dbReference>
<dbReference type="PANTHER" id="PTHR16260:SF3">
    <property type="entry name" value="CHROMOSOME 14 OPEN READING FRAME 119-LIKE-RELATED"/>
    <property type="match status" value="1"/>
</dbReference>